<dbReference type="AlphaFoldDB" id="A0A4U8UM45"/>
<dbReference type="EMBL" id="AZBU02000001">
    <property type="protein sequence ID" value="TMS34140.1"/>
    <property type="molecule type" value="Genomic_DNA"/>
</dbReference>
<dbReference type="Proteomes" id="UP000298663">
    <property type="component" value="Unassembled WGS sequence"/>
</dbReference>
<proteinExistence type="predicted"/>
<name>A0A4U8UM45_STECR</name>
<sequence length="79" mass="8650">MVPSNGFKPISPRNWTEQTSVDCTVVGDKDSDTFLVQNDLVQACPGHPVLQKGFLCFLRGLGKTLVMSPLVLESFKLVV</sequence>
<protein>
    <submittedName>
        <fullName evidence="1">Uncharacterized protein</fullName>
    </submittedName>
</protein>
<organism evidence="1 2">
    <name type="scientific">Steinernema carpocapsae</name>
    <name type="common">Entomopathogenic nematode</name>
    <dbReference type="NCBI Taxonomy" id="34508"/>
    <lineage>
        <taxon>Eukaryota</taxon>
        <taxon>Metazoa</taxon>
        <taxon>Ecdysozoa</taxon>
        <taxon>Nematoda</taxon>
        <taxon>Chromadorea</taxon>
        <taxon>Rhabditida</taxon>
        <taxon>Tylenchina</taxon>
        <taxon>Panagrolaimomorpha</taxon>
        <taxon>Strongyloidoidea</taxon>
        <taxon>Steinernematidae</taxon>
        <taxon>Steinernema</taxon>
    </lineage>
</organism>
<evidence type="ECO:0000313" key="2">
    <source>
        <dbReference type="Proteomes" id="UP000298663"/>
    </source>
</evidence>
<accession>A0A4U8UM45</accession>
<keyword evidence="2" id="KW-1185">Reference proteome</keyword>
<reference evidence="1 2" key="2">
    <citation type="journal article" date="2019" name="G3 (Bethesda)">
        <title>Hybrid Assembly of the Genome of the Entomopathogenic Nematode Steinernema carpocapsae Identifies the X-Chromosome.</title>
        <authorList>
            <person name="Serra L."/>
            <person name="Macchietto M."/>
            <person name="Macias-Munoz A."/>
            <person name="McGill C.J."/>
            <person name="Rodriguez I.M."/>
            <person name="Rodriguez B."/>
            <person name="Murad R."/>
            <person name="Mortazavi A."/>
        </authorList>
    </citation>
    <scope>NUCLEOTIDE SEQUENCE [LARGE SCALE GENOMIC DNA]</scope>
    <source>
        <strain evidence="1 2">ALL</strain>
    </source>
</reference>
<evidence type="ECO:0000313" key="1">
    <source>
        <dbReference type="EMBL" id="TMS34140.1"/>
    </source>
</evidence>
<gene>
    <name evidence="1" type="ORF">L596_001780</name>
</gene>
<comment type="caution">
    <text evidence="1">The sequence shown here is derived from an EMBL/GenBank/DDBJ whole genome shotgun (WGS) entry which is preliminary data.</text>
</comment>
<reference evidence="1 2" key="1">
    <citation type="journal article" date="2015" name="Genome Biol.">
        <title>Comparative genomics of Steinernema reveals deeply conserved gene regulatory networks.</title>
        <authorList>
            <person name="Dillman A.R."/>
            <person name="Macchietto M."/>
            <person name="Porter C.F."/>
            <person name="Rogers A."/>
            <person name="Williams B."/>
            <person name="Antoshechkin I."/>
            <person name="Lee M.M."/>
            <person name="Goodwin Z."/>
            <person name="Lu X."/>
            <person name="Lewis E.E."/>
            <person name="Goodrich-Blair H."/>
            <person name="Stock S.P."/>
            <person name="Adams B.J."/>
            <person name="Sternberg P.W."/>
            <person name="Mortazavi A."/>
        </authorList>
    </citation>
    <scope>NUCLEOTIDE SEQUENCE [LARGE SCALE GENOMIC DNA]</scope>
    <source>
        <strain evidence="1 2">ALL</strain>
    </source>
</reference>